<comment type="catalytic activity">
    <reaction evidence="1">
        <text>ATP + protein L-histidine = ADP + protein N-phospho-L-histidine.</text>
        <dbReference type="EC" id="2.7.13.3"/>
    </reaction>
</comment>
<dbReference type="EC" id="2.7.13.3" evidence="2"/>
<evidence type="ECO:0000256" key="2">
    <source>
        <dbReference type="ARBA" id="ARBA00012438"/>
    </source>
</evidence>
<dbReference type="PANTHER" id="PTHR44757:SF2">
    <property type="entry name" value="BIOFILM ARCHITECTURE MAINTENANCE PROTEIN MBAA"/>
    <property type="match status" value="1"/>
</dbReference>
<dbReference type="SMART" id="SM00091">
    <property type="entry name" value="PAS"/>
    <property type="match status" value="2"/>
</dbReference>
<dbReference type="Proteomes" id="UP000613030">
    <property type="component" value="Unassembled WGS sequence"/>
</dbReference>
<dbReference type="PANTHER" id="PTHR44757">
    <property type="entry name" value="DIGUANYLATE CYCLASE DGCP"/>
    <property type="match status" value="1"/>
</dbReference>
<dbReference type="Pfam" id="PF13426">
    <property type="entry name" value="PAS_9"/>
    <property type="match status" value="2"/>
</dbReference>
<dbReference type="InterPro" id="IPR003661">
    <property type="entry name" value="HisK_dim/P_dom"/>
</dbReference>
<dbReference type="InterPro" id="IPR001610">
    <property type="entry name" value="PAC"/>
</dbReference>
<dbReference type="InterPro" id="IPR036097">
    <property type="entry name" value="HisK_dim/P_sf"/>
</dbReference>
<evidence type="ECO:0000259" key="3">
    <source>
        <dbReference type="PROSITE" id="PS50112"/>
    </source>
</evidence>
<dbReference type="InterPro" id="IPR052155">
    <property type="entry name" value="Biofilm_reg_signaling"/>
</dbReference>
<keyword evidence="5" id="KW-1185">Reference proteome</keyword>
<dbReference type="InterPro" id="IPR000014">
    <property type="entry name" value="PAS"/>
</dbReference>
<dbReference type="NCBIfam" id="TIGR00229">
    <property type="entry name" value="sensory_box"/>
    <property type="match status" value="2"/>
</dbReference>
<feature type="domain" description="PAS" evidence="3">
    <location>
        <begin position="145"/>
        <end position="195"/>
    </location>
</feature>
<dbReference type="CDD" id="cd00082">
    <property type="entry name" value="HisKA"/>
    <property type="match status" value="1"/>
</dbReference>
<organism evidence="4 5">
    <name type="scientific">Chryseolinea lacunae</name>
    <dbReference type="NCBI Taxonomy" id="2801331"/>
    <lineage>
        <taxon>Bacteria</taxon>
        <taxon>Pseudomonadati</taxon>
        <taxon>Bacteroidota</taxon>
        <taxon>Cytophagia</taxon>
        <taxon>Cytophagales</taxon>
        <taxon>Fulvivirgaceae</taxon>
        <taxon>Chryseolinea</taxon>
    </lineage>
</organism>
<name>A0ABS1KKQ2_9BACT</name>
<protein>
    <recommendedName>
        <fullName evidence="2">histidine kinase</fullName>
        <ecNumber evidence="2">2.7.13.3</ecNumber>
    </recommendedName>
</protein>
<dbReference type="EMBL" id="JAERRB010000001">
    <property type="protein sequence ID" value="MBL0740036.1"/>
    <property type="molecule type" value="Genomic_DNA"/>
</dbReference>
<reference evidence="4 5" key="1">
    <citation type="submission" date="2021-01" db="EMBL/GenBank/DDBJ databases">
        <title>Chryseolinea sp. Jin1 Genome sequencing and assembly.</title>
        <authorList>
            <person name="Kim I."/>
        </authorList>
    </citation>
    <scope>NUCLEOTIDE SEQUENCE [LARGE SCALE GENOMIC DNA]</scope>
    <source>
        <strain evidence="4 5">Jin1</strain>
    </source>
</reference>
<dbReference type="SUPFAM" id="SSF55785">
    <property type="entry name" value="PYP-like sensor domain (PAS domain)"/>
    <property type="match status" value="2"/>
</dbReference>
<dbReference type="InterPro" id="IPR035965">
    <property type="entry name" value="PAS-like_dom_sf"/>
</dbReference>
<gene>
    <name evidence="4" type="ORF">JI741_02345</name>
</gene>
<evidence type="ECO:0000256" key="1">
    <source>
        <dbReference type="ARBA" id="ARBA00000085"/>
    </source>
</evidence>
<dbReference type="RefSeq" id="WP_202007009.1">
    <property type="nucleotide sequence ID" value="NZ_JAERRB010000001.1"/>
</dbReference>
<evidence type="ECO:0000313" key="5">
    <source>
        <dbReference type="Proteomes" id="UP000613030"/>
    </source>
</evidence>
<dbReference type="PROSITE" id="PS50112">
    <property type="entry name" value="PAS"/>
    <property type="match status" value="1"/>
</dbReference>
<proteinExistence type="predicted"/>
<sequence length="342" mass="39349">MIPHFKDISNDETFVNAMVDAIVSNIRFLLLDKQFNIVWANKQFCELIKSSDKYLIGKPIEKLDFLFDGQVIRNTILPALSEGDKWSGEMKCHAIDGSPVWLSAHFVPVHWSQDVDAYLFLGADITARKNLQEEKFASVEALRENEARYRALVENQSDIISMFKANGDRIYVNESYSRFTGKKADELVGTNIMEFALKGVPQWFLKKLFLLTPEHPELSHVFEVENAAHQKQWVLLYVKGIFDSFGNLVEFMSIGRNVTEMKTAEIRQSDYIEALERISFMTSHRIRSPIATMLGLLELLRINALDADQSQQALLHLKKCVDDLDVYSKELGNFIYHQQFEN</sequence>
<dbReference type="Gene3D" id="3.30.450.20">
    <property type="entry name" value="PAS domain"/>
    <property type="match status" value="2"/>
</dbReference>
<dbReference type="SUPFAM" id="SSF47384">
    <property type="entry name" value="Homodimeric domain of signal transducing histidine kinase"/>
    <property type="match status" value="1"/>
</dbReference>
<comment type="caution">
    <text evidence="4">The sequence shown here is derived from an EMBL/GenBank/DDBJ whole genome shotgun (WGS) entry which is preliminary data.</text>
</comment>
<evidence type="ECO:0000313" key="4">
    <source>
        <dbReference type="EMBL" id="MBL0740036.1"/>
    </source>
</evidence>
<dbReference type="SMART" id="SM00086">
    <property type="entry name" value="PAC"/>
    <property type="match status" value="3"/>
</dbReference>
<accession>A0ABS1KKQ2</accession>
<dbReference type="CDD" id="cd00130">
    <property type="entry name" value="PAS"/>
    <property type="match status" value="2"/>
</dbReference>